<feature type="compositionally biased region" description="Low complexity" evidence="4">
    <location>
        <begin position="12"/>
        <end position="25"/>
    </location>
</feature>
<dbReference type="GO" id="GO:0052621">
    <property type="term" value="F:diguanylate cyclase activity"/>
    <property type="evidence" value="ECO:0007669"/>
    <property type="project" value="UniProtKB-EC"/>
</dbReference>
<organism evidence="5 6">
    <name type="scientific">Nitrosomonas nitrosa</name>
    <dbReference type="NCBI Taxonomy" id="52442"/>
    <lineage>
        <taxon>Bacteria</taxon>
        <taxon>Pseudomonadati</taxon>
        <taxon>Pseudomonadota</taxon>
        <taxon>Betaproteobacteria</taxon>
        <taxon>Nitrosomonadales</taxon>
        <taxon>Nitrosomonadaceae</taxon>
        <taxon>Nitrosomonas</taxon>
    </lineage>
</organism>
<dbReference type="SUPFAM" id="SSF55073">
    <property type="entry name" value="Nucleotide cyclase"/>
    <property type="match status" value="1"/>
</dbReference>
<dbReference type="NCBIfam" id="TIGR00254">
    <property type="entry name" value="GGDEF"/>
    <property type="match status" value="1"/>
</dbReference>
<evidence type="ECO:0000256" key="4">
    <source>
        <dbReference type="SAM" id="MobiDB-lite"/>
    </source>
</evidence>
<evidence type="ECO:0000313" key="5">
    <source>
        <dbReference type="EMBL" id="SFM12430.1"/>
    </source>
</evidence>
<sequence>MQTSRHKRLKLVKSSETTSEDSSVSTKKHQSQLTLDEYYEHAEQYAQQIRKTHDVSEIIGILNTVLSETQDLRHNSELSSAQEQIRYAEQKIESLRHELELIRELVHNDQMTGLLNRRGLEELYAREAARADRNQSPLCAILIDLDDFEEINEVYGYPFGDKVLIHFSKLMKRTLRPSDVIARFSGKAFIILLPDTGIAEAVCVLQRLQHTLVNRPILSARHQPIPVTFSSGVTLRQPHEHLQVVIKRAEEALVRAKSSGKSQIEIYS</sequence>
<dbReference type="Gene3D" id="3.30.70.270">
    <property type="match status" value="1"/>
</dbReference>
<dbReference type="PANTHER" id="PTHR45138">
    <property type="entry name" value="REGULATORY COMPONENTS OF SENSORY TRANSDUCTION SYSTEM"/>
    <property type="match status" value="1"/>
</dbReference>
<keyword evidence="6" id="KW-1185">Reference proteome</keyword>
<dbReference type="SMART" id="SM00267">
    <property type="entry name" value="GGDEF"/>
    <property type="match status" value="1"/>
</dbReference>
<dbReference type="Pfam" id="PF00990">
    <property type="entry name" value="GGDEF"/>
    <property type="match status" value="1"/>
</dbReference>
<dbReference type="InterPro" id="IPR000160">
    <property type="entry name" value="GGDEF_dom"/>
</dbReference>
<dbReference type="PROSITE" id="PS50887">
    <property type="entry name" value="GGDEF"/>
    <property type="match status" value="1"/>
</dbReference>
<dbReference type="PANTHER" id="PTHR45138:SF9">
    <property type="entry name" value="DIGUANYLATE CYCLASE DGCM-RELATED"/>
    <property type="match status" value="1"/>
</dbReference>
<keyword evidence="3" id="KW-0175">Coiled coil</keyword>
<name>A0A1I4NAW8_9PROT</name>
<feature type="region of interest" description="Disordered" evidence="4">
    <location>
        <begin position="1"/>
        <end position="32"/>
    </location>
</feature>
<dbReference type="Proteomes" id="UP000199561">
    <property type="component" value="Unassembled WGS sequence"/>
</dbReference>
<evidence type="ECO:0000256" key="2">
    <source>
        <dbReference type="ARBA" id="ARBA00034247"/>
    </source>
</evidence>
<evidence type="ECO:0000313" key="6">
    <source>
        <dbReference type="Proteomes" id="UP000199561"/>
    </source>
</evidence>
<protein>
    <recommendedName>
        <fullName evidence="1">diguanylate cyclase</fullName>
        <ecNumber evidence="1">2.7.7.65</ecNumber>
    </recommendedName>
</protein>
<evidence type="ECO:0000256" key="1">
    <source>
        <dbReference type="ARBA" id="ARBA00012528"/>
    </source>
</evidence>
<dbReference type="CDD" id="cd01949">
    <property type="entry name" value="GGDEF"/>
    <property type="match status" value="1"/>
</dbReference>
<evidence type="ECO:0000256" key="3">
    <source>
        <dbReference type="SAM" id="Coils"/>
    </source>
</evidence>
<dbReference type="AlphaFoldDB" id="A0A1I4NAW8"/>
<feature type="coiled-coil region" evidence="3">
    <location>
        <begin position="78"/>
        <end position="105"/>
    </location>
</feature>
<dbReference type="OrthoDB" id="9813903at2"/>
<gene>
    <name evidence="5" type="ORF">SAMN05421880_10725</name>
</gene>
<dbReference type="InterPro" id="IPR029787">
    <property type="entry name" value="Nucleotide_cyclase"/>
</dbReference>
<dbReference type="InterPro" id="IPR043128">
    <property type="entry name" value="Rev_trsase/Diguanyl_cyclase"/>
</dbReference>
<dbReference type="RefSeq" id="WP_090667058.1">
    <property type="nucleotide sequence ID" value="NZ_FOUF01000007.1"/>
</dbReference>
<dbReference type="InterPro" id="IPR050469">
    <property type="entry name" value="Diguanylate_Cyclase"/>
</dbReference>
<proteinExistence type="predicted"/>
<dbReference type="STRING" id="52442.SAMN05421880_10725"/>
<dbReference type="EMBL" id="FOUF01000007">
    <property type="protein sequence ID" value="SFM12430.1"/>
    <property type="molecule type" value="Genomic_DNA"/>
</dbReference>
<reference evidence="5 6" key="1">
    <citation type="submission" date="2016-10" db="EMBL/GenBank/DDBJ databases">
        <authorList>
            <person name="de Groot N.N."/>
        </authorList>
    </citation>
    <scope>NUCLEOTIDE SEQUENCE [LARGE SCALE GENOMIC DNA]</scope>
    <source>
        <strain evidence="5 6">Nm146</strain>
    </source>
</reference>
<dbReference type="EC" id="2.7.7.65" evidence="1"/>
<feature type="compositionally biased region" description="Basic residues" evidence="4">
    <location>
        <begin position="1"/>
        <end position="11"/>
    </location>
</feature>
<comment type="catalytic activity">
    <reaction evidence="2">
        <text>2 GTP = 3',3'-c-di-GMP + 2 diphosphate</text>
        <dbReference type="Rhea" id="RHEA:24898"/>
        <dbReference type="ChEBI" id="CHEBI:33019"/>
        <dbReference type="ChEBI" id="CHEBI:37565"/>
        <dbReference type="ChEBI" id="CHEBI:58805"/>
        <dbReference type="EC" id="2.7.7.65"/>
    </reaction>
</comment>
<accession>A0A1I4NAW8</accession>